<dbReference type="PANTHER" id="PTHR24349">
    <property type="entry name" value="SERINE/THREONINE-PROTEIN KINASE"/>
    <property type="match status" value="1"/>
</dbReference>
<evidence type="ECO:0000256" key="3">
    <source>
        <dbReference type="ARBA" id="ARBA00022679"/>
    </source>
</evidence>
<dbReference type="InterPro" id="IPR011009">
    <property type="entry name" value="Kinase-like_dom_sf"/>
</dbReference>
<proteinExistence type="inferred from homology"/>
<feature type="compositionally biased region" description="Pro residues" evidence="7">
    <location>
        <begin position="98"/>
        <end position="111"/>
    </location>
</feature>
<keyword evidence="9" id="KW-1185">Reference proteome</keyword>
<dbReference type="InterPro" id="IPR050205">
    <property type="entry name" value="CDPK_Ser/Thr_kinases"/>
</dbReference>
<dbReference type="Proteomes" id="UP000016666">
    <property type="component" value="Unassembled WGS sequence"/>
</dbReference>
<comment type="similarity">
    <text evidence="1">Belongs to the protein kinase superfamily. CAMK Ser/Thr protein kinase family.</text>
</comment>
<evidence type="ECO:0000313" key="8">
    <source>
        <dbReference type="Ensembl" id="ENSAPLP00000023439.1"/>
    </source>
</evidence>
<dbReference type="AlphaFoldDB" id="A0A493TC39"/>
<dbReference type="GO" id="GO:0016604">
    <property type="term" value="C:nuclear body"/>
    <property type="evidence" value="ECO:0007669"/>
    <property type="project" value="Ensembl"/>
</dbReference>
<keyword evidence="2" id="KW-0723">Serine/threonine-protein kinase</keyword>
<dbReference type="GeneTree" id="ENSGT00940000154587"/>
<dbReference type="SUPFAM" id="SSF56112">
    <property type="entry name" value="Protein kinase-like (PK-like)"/>
    <property type="match status" value="1"/>
</dbReference>
<dbReference type="GO" id="GO:0071243">
    <property type="term" value="P:cellular response to arsenic-containing substance"/>
    <property type="evidence" value="ECO:0007669"/>
    <property type="project" value="Ensembl"/>
</dbReference>
<name>A0A493TC39_ANAPP</name>
<keyword evidence="3" id="KW-0808">Transferase</keyword>
<organism evidence="8 9">
    <name type="scientific">Anas platyrhynchos platyrhynchos</name>
    <name type="common">Northern mallard</name>
    <dbReference type="NCBI Taxonomy" id="8840"/>
    <lineage>
        <taxon>Eukaryota</taxon>
        <taxon>Metazoa</taxon>
        <taxon>Chordata</taxon>
        <taxon>Craniata</taxon>
        <taxon>Vertebrata</taxon>
        <taxon>Euteleostomi</taxon>
        <taxon>Archelosauria</taxon>
        <taxon>Archosauria</taxon>
        <taxon>Dinosauria</taxon>
        <taxon>Saurischia</taxon>
        <taxon>Theropoda</taxon>
        <taxon>Coelurosauria</taxon>
        <taxon>Aves</taxon>
        <taxon>Neognathae</taxon>
        <taxon>Galloanserae</taxon>
        <taxon>Anseriformes</taxon>
        <taxon>Anatidae</taxon>
        <taxon>Anatinae</taxon>
        <taxon>Anas</taxon>
    </lineage>
</organism>
<dbReference type="GO" id="GO:0004674">
    <property type="term" value="F:protein serine/threonine kinase activity"/>
    <property type="evidence" value="ECO:0007669"/>
    <property type="project" value="UniProtKB-KW"/>
</dbReference>
<gene>
    <name evidence="8" type="primary">MKNK2</name>
</gene>
<evidence type="ECO:0000256" key="4">
    <source>
        <dbReference type="ARBA" id="ARBA00022741"/>
    </source>
</evidence>
<feature type="region of interest" description="Disordered" evidence="7">
    <location>
        <begin position="87"/>
        <end position="111"/>
    </location>
</feature>
<reference evidence="8" key="2">
    <citation type="submission" date="2025-08" db="UniProtKB">
        <authorList>
            <consortium name="Ensembl"/>
        </authorList>
    </citation>
    <scope>IDENTIFICATION</scope>
</reference>
<keyword evidence="6" id="KW-0067">ATP-binding</keyword>
<keyword evidence="4" id="KW-0547">Nucleotide-binding</keyword>
<accession>A0A493TC39</accession>
<evidence type="ECO:0000313" key="9">
    <source>
        <dbReference type="Proteomes" id="UP000016666"/>
    </source>
</evidence>
<keyword evidence="5" id="KW-0418">Kinase</keyword>
<reference evidence="8" key="3">
    <citation type="submission" date="2025-09" db="UniProtKB">
        <authorList>
            <consortium name="Ensembl"/>
        </authorList>
    </citation>
    <scope>IDENTIFICATION</scope>
</reference>
<evidence type="ECO:0000256" key="1">
    <source>
        <dbReference type="ARBA" id="ARBA00006692"/>
    </source>
</evidence>
<evidence type="ECO:0000256" key="7">
    <source>
        <dbReference type="SAM" id="MobiDB-lite"/>
    </source>
</evidence>
<dbReference type="STRING" id="8840.ENSAPLP00000023439"/>
<dbReference type="Ensembl" id="ENSAPLT00000021067.1">
    <property type="protein sequence ID" value="ENSAPLP00000023439.1"/>
    <property type="gene ID" value="ENSAPLG00000022276.1"/>
</dbReference>
<protein>
    <submittedName>
        <fullName evidence="8">MAPK interacting serine/threonine kinase 2</fullName>
    </submittedName>
</protein>
<dbReference type="GO" id="GO:0035556">
    <property type="term" value="P:intracellular signal transduction"/>
    <property type="evidence" value="ECO:0007669"/>
    <property type="project" value="Ensembl"/>
</dbReference>
<dbReference type="Gene3D" id="1.10.510.10">
    <property type="entry name" value="Transferase(Phosphotransferase) domain 1"/>
    <property type="match status" value="1"/>
</dbReference>
<reference evidence="9" key="1">
    <citation type="submission" date="2017-10" db="EMBL/GenBank/DDBJ databases">
        <title>A new Pekin duck reference genome.</title>
        <authorList>
            <person name="Hou Z.-C."/>
            <person name="Zhou Z.-K."/>
            <person name="Zhu F."/>
            <person name="Hou S.-S."/>
        </authorList>
    </citation>
    <scope>NUCLEOTIDE SEQUENCE [LARGE SCALE GENOMIC DNA]</scope>
</reference>
<evidence type="ECO:0000256" key="6">
    <source>
        <dbReference type="ARBA" id="ARBA00022840"/>
    </source>
</evidence>
<evidence type="ECO:0000256" key="5">
    <source>
        <dbReference type="ARBA" id="ARBA00022777"/>
    </source>
</evidence>
<dbReference type="GO" id="GO:0005524">
    <property type="term" value="F:ATP binding"/>
    <property type="evidence" value="ECO:0007669"/>
    <property type="project" value="UniProtKB-KW"/>
</dbReference>
<feature type="compositionally biased region" description="Low complexity" evidence="7">
    <location>
        <begin position="87"/>
        <end position="97"/>
    </location>
</feature>
<dbReference type="GO" id="GO:0030097">
    <property type="term" value="P:hemopoiesis"/>
    <property type="evidence" value="ECO:0007669"/>
    <property type="project" value="Ensembl"/>
</dbReference>
<evidence type="ECO:0000256" key="2">
    <source>
        <dbReference type="ARBA" id="ARBA00022527"/>
    </source>
</evidence>
<sequence>MREGQFRSIPPRRGFGDLIWGPRVYPRSAAQPSTWPRRWWKPLTRRRPSTTSAATCGAWASSCTSCSAGTPPSWATVALTAAGTAARPATPARCAQTPPNPLHTPPPPPPPPPPQLVWMFFSFISAPFPQNMLFESIQEGKYEFPDKDWAHISFGAKDLISKLLVRDAKKRLSAAQVLEHPWVQGCAPDNTLPTPIILQRNSSAKELTSFAAEAIAVNRQLTQRDEDEEEEEEARPIIIKATSWAMQLSPPSESKLAKRRQKSSLAKAVAAGQHLVAPLVLVADQA</sequence>